<organism evidence="2 3">
    <name type="scientific">Prorocentrum cordatum</name>
    <dbReference type="NCBI Taxonomy" id="2364126"/>
    <lineage>
        <taxon>Eukaryota</taxon>
        <taxon>Sar</taxon>
        <taxon>Alveolata</taxon>
        <taxon>Dinophyceae</taxon>
        <taxon>Prorocentrales</taxon>
        <taxon>Prorocentraceae</taxon>
        <taxon>Prorocentrum</taxon>
    </lineage>
</organism>
<gene>
    <name evidence="2" type="ORF">PCOR1329_LOCUS742</name>
</gene>
<reference evidence="2" key="1">
    <citation type="submission" date="2023-10" db="EMBL/GenBank/DDBJ databases">
        <authorList>
            <person name="Chen Y."/>
            <person name="Shah S."/>
            <person name="Dougan E. K."/>
            <person name="Thang M."/>
            <person name="Chan C."/>
        </authorList>
    </citation>
    <scope>NUCLEOTIDE SEQUENCE [LARGE SCALE GENOMIC DNA]</scope>
</reference>
<dbReference type="Proteomes" id="UP001189429">
    <property type="component" value="Unassembled WGS sequence"/>
</dbReference>
<comment type="caution">
    <text evidence="2">The sequence shown here is derived from an EMBL/GenBank/DDBJ whole genome shotgun (WGS) entry which is preliminary data.</text>
</comment>
<evidence type="ECO:0008006" key="4">
    <source>
        <dbReference type="Google" id="ProtNLM"/>
    </source>
</evidence>
<proteinExistence type="predicted"/>
<dbReference type="EMBL" id="CAUYUJ010000167">
    <property type="protein sequence ID" value="CAK0789072.1"/>
    <property type="molecule type" value="Genomic_DNA"/>
</dbReference>
<feature type="non-terminal residue" evidence="2">
    <location>
        <position position="377"/>
    </location>
</feature>
<evidence type="ECO:0000313" key="3">
    <source>
        <dbReference type="Proteomes" id="UP001189429"/>
    </source>
</evidence>
<name>A0ABN9PD24_9DINO</name>
<accession>A0ABN9PD24</accession>
<feature type="region of interest" description="Disordered" evidence="1">
    <location>
        <begin position="278"/>
        <end position="313"/>
    </location>
</feature>
<feature type="non-terminal residue" evidence="2">
    <location>
        <position position="1"/>
    </location>
</feature>
<evidence type="ECO:0000313" key="2">
    <source>
        <dbReference type="EMBL" id="CAK0789072.1"/>
    </source>
</evidence>
<sequence>DITRDVSDFSDLLAKRPDSEELPKNLSASLCTRIQSFTALSAPDAIVLTELIEKKCTVASVKRAVLAAVDIKVANIAAAVPSSISDAGDQTLSHIYNYLTGKDWMALEDYRAPETKKMKFIDLHAFLGKHIPLRDNNILLKKERAGCWQSSDFTPLQQDRHGGWHSSWGGNSDLDKLAAQIHGLYTAGQSGASSAHAPAASFKPGKSIVAGAAPAADAARAAEPKVAALPLGDGEAAPADGDAAPAAGDAAPTAAGAALAADRVAQGAREKQAFDALATKGKRTAKERPAAATDVAKKPAAAKKRPAAATGVAPALKKPAAASWASKGGAFKIVFEPCGGQCTQNAVASRWCGRALKWAKANGRTEKQALDDAKDAY</sequence>
<protein>
    <recommendedName>
        <fullName evidence="4">Inositol-pentakisphosphate 2-kinase</fullName>
    </recommendedName>
</protein>
<evidence type="ECO:0000256" key="1">
    <source>
        <dbReference type="SAM" id="MobiDB-lite"/>
    </source>
</evidence>
<keyword evidence="3" id="KW-1185">Reference proteome</keyword>